<protein>
    <submittedName>
        <fullName evidence="1">Uncharacterized protein</fullName>
    </submittedName>
</protein>
<dbReference type="AlphaFoldDB" id="A0A564ZEX1"/>
<organism evidence="1 2">
    <name type="scientific">Candidatus Methylomirabilis lanthanidiphila</name>
    <dbReference type="NCBI Taxonomy" id="2211376"/>
    <lineage>
        <taxon>Bacteria</taxon>
        <taxon>Candidatus Methylomirabilota</taxon>
        <taxon>Candidatus Methylomirabilia</taxon>
        <taxon>Candidatus Methylomirabilales</taxon>
        <taxon>Candidatus Methylomirabilaceae</taxon>
        <taxon>Candidatus Methylomirabilis</taxon>
    </lineage>
</organism>
<sequence length="120" mass="13126">MLQEHRIAKEGGPRETAFQEKEFILGGQFNEDGTTRLEVVLLASEGKTKIELRLLGCGEGIGWYIQRRIQLDTLQIGALRAILGRGAGRVKSSAPQLKMTCKIAKGTHRNPQGLGLSLCP</sequence>
<reference evidence="1 2" key="1">
    <citation type="submission" date="2019-07" db="EMBL/GenBank/DDBJ databases">
        <authorList>
            <person name="Cremers G."/>
        </authorList>
    </citation>
    <scope>NUCLEOTIDE SEQUENCE [LARGE SCALE GENOMIC DNA]</scope>
</reference>
<gene>
    <name evidence="1" type="ORF">MELA_00069</name>
</gene>
<keyword evidence="2" id="KW-1185">Reference proteome</keyword>
<evidence type="ECO:0000313" key="2">
    <source>
        <dbReference type="Proteomes" id="UP000334340"/>
    </source>
</evidence>
<dbReference type="EMBL" id="CABIKM010000001">
    <property type="protein sequence ID" value="VUZ83716.1"/>
    <property type="molecule type" value="Genomic_DNA"/>
</dbReference>
<proteinExistence type="predicted"/>
<dbReference type="Proteomes" id="UP000334340">
    <property type="component" value="Unassembled WGS sequence"/>
</dbReference>
<accession>A0A564ZEX1</accession>
<evidence type="ECO:0000313" key="1">
    <source>
        <dbReference type="EMBL" id="VUZ83716.1"/>
    </source>
</evidence>
<name>A0A564ZEX1_9BACT</name>